<dbReference type="CDD" id="cd23593">
    <property type="entry name" value="TFP_LU_ECD_Twit"/>
    <property type="match status" value="1"/>
</dbReference>
<evidence type="ECO:0008006" key="13">
    <source>
        <dbReference type="Google" id="ProtNLM"/>
    </source>
</evidence>
<dbReference type="PANTHER" id="PTHR33562">
    <property type="entry name" value="ATILLA, ISOFORM B-RELATED-RELATED"/>
    <property type="match status" value="1"/>
</dbReference>
<dbReference type="EMBL" id="OV170222">
    <property type="protein sequence ID" value="CAH0720357.1"/>
    <property type="molecule type" value="Genomic_DNA"/>
</dbReference>
<evidence type="ECO:0000256" key="7">
    <source>
        <dbReference type="ARBA" id="ARBA00023180"/>
    </source>
</evidence>
<feature type="transmembrane region" description="Helical" evidence="9">
    <location>
        <begin position="129"/>
        <end position="149"/>
    </location>
</feature>
<organism evidence="11 12">
    <name type="scientific">Brenthis ino</name>
    <name type="common">lesser marbled fritillary</name>
    <dbReference type="NCBI Taxonomy" id="405034"/>
    <lineage>
        <taxon>Eukaryota</taxon>
        <taxon>Metazoa</taxon>
        <taxon>Ecdysozoa</taxon>
        <taxon>Arthropoda</taxon>
        <taxon>Hexapoda</taxon>
        <taxon>Insecta</taxon>
        <taxon>Pterygota</taxon>
        <taxon>Neoptera</taxon>
        <taxon>Endopterygota</taxon>
        <taxon>Lepidoptera</taxon>
        <taxon>Glossata</taxon>
        <taxon>Ditrysia</taxon>
        <taxon>Papilionoidea</taxon>
        <taxon>Nymphalidae</taxon>
        <taxon>Heliconiinae</taxon>
        <taxon>Argynnini</taxon>
        <taxon>Brenthis</taxon>
    </lineage>
</organism>
<dbReference type="GO" id="GO:0032222">
    <property type="term" value="P:regulation of synaptic transmission, cholinergic"/>
    <property type="evidence" value="ECO:0007669"/>
    <property type="project" value="InterPro"/>
</dbReference>
<feature type="signal peptide" evidence="10">
    <location>
        <begin position="1"/>
        <end position="22"/>
    </location>
</feature>
<keyword evidence="6 9" id="KW-0472">Membrane</keyword>
<accession>A0A8J9VWS2</accession>
<evidence type="ECO:0000313" key="11">
    <source>
        <dbReference type="EMBL" id="CAH0720357.1"/>
    </source>
</evidence>
<dbReference type="InterPro" id="IPR050975">
    <property type="entry name" value="Sleep_regulator"/>
</dbReference>
<evidence type="ECO:0000313" key="12">
    <source>
        <dbReference type="Proteomes" id="UP000838878"/>
    </source>
</evidence>
<keyword evidence="2" id="KW-0336">GPI-anchor</keyword>
<gene>
    <name evidence="11" type="ORF">BINO364_LOCUS6601</name>
</gene>
<comment type="subcellular location">
    <subcellularLocation>
        <location evidence="1">Membrane</location>
        <topology evidence="1">Lipid-anchor</topology>
        <topology evidence="1">GPI-anchor</topology>
    </subcellularLocation>
</comment>
<keyword evidence="12" id="KW-1185">Reference proteome</keyword>
<dbReference type="GO" id="GO:0098552">
    <property type="term" value="C:side of membrane"/>
    <property type="evidence" value="ECO:0007669"/>
    <property type="project" value="UniProtKB-KW"/>
</dbReference>
<protein>
    <recommendedName>
        <fullName evidence="13">Protein sleepless</fullName>
    </recommendedName>
</protein>
<dbReference type="GO" id="GO:0030431">
    <property type="term" value="P:sleep"/>
    <property type="evidence" value="ECO:0007669"/>
    <property type="project" value="InterPro"/>
</dbReference>
<dbReference type="AlphaFoldDB" id="A0A8J9VWS2"/>
<dbReference type="Proteomes" id="UP000838878">
    <property type="component" value="Chromosome 2"/>
</dbReference>
<evidence type="ECO:0000256" key="1">
    <source>
        <dbReference type="ARBA" id="ARBA00004589"/>
    </source>
</evidence>
<evidence type="ECO:0000256" key="9">
    <source>
        <dbReference type="SAM" id="Phobius"/>
    </source>
</evidence>
<feature type="chain" id="PRO_5035432145" description="Protein sleepless" evidence="10">
    <location>
        <begin position="23"/>
        <end position="150"/>
    </location>
</feature>
<keyword evidence="4 10" id="KW-0732">Signal</keyword>
<evidence type="ECO:0000256" key="10">
    <source>
        <dbReference type="SAM" id="SignalP"/>
    </source>
</evidence>
<proteinExistence type="predicted"/>
<evidence type="ECO:0000256" key="6">
    <source>
        <dbReference type="ARBA" id="ARBA00023136"/>
    </source>
</evidence>
<dbReference type="OrthoDB" id="75169at2759"/>
<keyword evidence="5 9" id="KW-1133">Transmembrane helix</keyword>
<evidence type="ECO:0000256" key="5">
    <source>
        <dbReference type="ARBA" id="ARBA00022989"/>
    </source>
</evidence>
<feature type="non-terminal residue" evidence="11">
    <location>
        <position position="150"/>
    </location>
</feature>
<keyword evidence="3 9" id="KW-0812">Transmembrane</keyword>
<evidence type="ECO:0000256" key="8">
    <source>
        <dbReference type="ARBA" id="ARBA00023288"/>
    </source>
</evidence>
<keyword evidence="8" id="KW-0449">Lipoprotein</keyword>
<evidence type="ECO:0000256" key="4">
    <source>
        <dbReference type="ARBA" id="ARBA00022729"/>
    </source>
</evidence>
<dbReference type="InterPro" id="IPR031424">
    <property type="entry name" value="QVR-like"/>
</dbReference>
<evidence type="ECO:0000256" key="2">
    <source>
        <dbReference type="ARBA" id="ARBA00022622"/>
    </source>
</evidence>
<dbReference type="Pfam" id="PF17064">
    <property type="entry name" value="QVR"/>
    <property type="match status" value="1"/>
</dbReference>
<evidence type="ECO:0000256" key="3">
    <source>
        <dbReference type="ARBA" id="ARBA00022692"/>
    </source>
</evidence>
<reference evidence="11" key="1">
    <citation type="submission" date="2021-12" db="EMBL/GenBank/DDBJ databases">
        <authorList>
            <person name="Martin H S."/>
        </authorList>
    </citation>
    <scope>NUCLEOTIDE SEQUENCE</scope>
</reference>
<keyword evidence="7" id="KW-0325">Glycoprotein</keyword>
<dbReference type="PANTHER" id="PTHR33562:SF2">
    <property type="entry name" value="PROTEIN QUIVER"/>
    <property type="match status" value="1"/>
</dbReference>
<sequence>MAKISIIVPVLLVALYVNSGEAVRCWTCSSDLNPYCNDPFLPDRAPESSGLFRLEYCDASSGASYPYLSSSMAACKKQKKYVGSQLVVSRGCTWKRGDDYSNSCASQSSSGINEVTTFCETCTSDACNGASAIGMTMALIIAPLGVLLFK</sequence>
<name>A0A8J9VWS2_9NEOP</name>